<accession>A0ABV7VAK1</accession>
<dbReference type="SUPFAM" id="SSF51905">
    <property type="entry name" value="FAD/NAD(P)-binding domain"/>
    <property type="match status" value="1"/>
</dbReference>
<dbReference type="PRINTS" id="PR00411">
    <property type="entry name" value="PNDRDTASEI"/>
</dbReference>
<dbReference type="PANTHER" id="PTHR43539">
    <property type="entry name" value="FLAVIN-BINDING MONOOXYGENASE-LIKE PROTEIN (AFU_ORTHOLOGUE AFUA_4G09220)"/>
    <property type="match status" value="1"/>
</dbReference>
<dbReference type="Proteomes" id="UP001595711">
    <property type="component" value="Unassembled WGS sequence"/>
</dbReference>
<proteinExistence type="predicted"/>
<keyword evidence="4" id="KW-1185">Reference proteome</keyword>
<dbReference type="InterPro" id="IPR036188">
    <property type="entry name" value="FAD/NAD-bd_sf"/>
</dbReference>
<dbReference type="Pfam" id="PF07992">
    <property type="entry name" value="Pyr_redox_2"/>
    <property type="match status" value="1"/>
</dbReference>
<dbReference type="PANTHER" id="PTHR43539:SF78">
    <property type="entry name" value="FLAVIN-CONTAINING MONOOXYGENASE"/>
    <property type="match status" value="1"/>
</dbReference>
<evidence type="ECO:0000259" key="2">
    <source>
        <dbReference type="Pfam" id="PF07992"/>
    </source>
</evidence>
<reference evidence="4" key="1">
    <citation type="journal article" date="2019" name="Int. J. Syst. Evol. Microbiol.">
        <title>The Global Catalogue of Microorganisms (GCM) 10K type strain sequencing project: providing services to taxonomists for standard genome sequencing and annotation.</title>
        <authorList>
            <consortium name="The Broad Institute Genomics Platform"/>
            <consortium name="The Broad Institute Genome Sequencing Center for Infectious Disease"/>
            <person name="Wu L."/>
            <person name="Ma J."/>
        </authorList>
    </citation>
    <scope>NUCLEOTIDE SEQUENCE [LARGE SCALE GENOMIC DNA]</scope>
    <source>
        <strain evidence="4">KCTC 42182</strain>
    </source>
</reference>
<comment type="caution">
    <text evidence="3">The sequence shown here is derived from an EMBL/GenBank/DDBJ whole genome shotgun (WGS) entry which is preliminary data.</text>
</comment>
<name>A0ABV7VAK1_9PROT</name>
<organism evidence="3 4">
    <name type="scientific">Ferrovibrio xuzhouensis</name>
    <dbReference type="NCBI Taxonomy" id="1576914"/>
    <lineage>
        <taxon>Bacteria</taxon>
        <taxon>Pseudomonadati</taxon>
        <taxon>Pseudomonadota</taxon>
        <taxon>Alphaproteobacteria</taxon>
        <taxon>Rhodospirillales</taxon>
        <taxon>Rhodospirillaceae</taxon>
        <taxon>Ferrovibrio</taxon>
    </lineage>
</organism>
<sequence length="482" mass="49847">MNAIASAAAGPAAETLPVIVIGAGPVGLAAAAHLIARGIPVRLLEAAADVAAHVRDWGHVKLFSPWVYNIDKEARALLHKAGWQEPLPLAYPTGAQLYELYLKPLAETPELSAVIETGARVTAVSRAGHDKMMSPGREQAPFVVMVHKSDGSARADLARAVIDTSGTWSRPSPIGAHGLPVPGEAANAGRIAYGIPDILGRDIDTYANRHVLVVGGGHSAANGLLDLAQLAADRAPDTRIVWAVRGSSLKRLFGGGENDRLEARGALGRALETLVETGGLELHMRSAVARIEAAGSALAVTLTQPDGAAEVVGVDRIIVATGLRPDLEMLRELRLALDPVTESPRVLAPLIDPNLHSCGTVRPHGHRELAQPDTGFYIAGIKSYGRAPTFLMATGYEQVRSIAAALAGDMAAADDVQLELPETGVCSSDPGEGGGCCEAATEGAGCTTVRETVPTTGEKACCGAGKPRVTVTAAVAPAKGCC</sequence>
<keyword evidence="1" id="KW-0560">Oxidoreductase</keyword>
<dbReference type="InterPro" id="IPR050982">
    <property type="entry name" value="Auxin_biosynth/cation_transpt"/>
</dbReference>
<feature type="domain" description="FAD/NAD(P)-binding" evidence="2">
    <location>
        <begin position="18"/>
        <end position="338"/>
    </location>
</feature>
<dbReference type="RefSeq" id="WP_379721523.1">
    <property type="nucleotide sequence ID" value="NZ_JBHRYJ010000001.1"/>
</dbReference>
<evidence type="ECO:0000313" key="3">
    <source>
        <dbReference type="EMBL" id="MFC3674478.1"/>
    </source>
</evidence>
<dbReference type="Gene3D" id="3.50.50.60">
    <property type="entry name" value="FAD/NAD(P)-binding domain"/>
    <property type="match status" value="1"/>
</dbReference>
<protein>
    <submittedName>
        <fullName evidence="3">FAD-dependent oxidoreductase</fullName>
    </submittedName>
</protein>
<evidence type="ECO:0000256" key="1">
    <source>
        <dbReference type="ARBA" id="ARBA00023002"/>
    </source>
</evidence>
<dbReference type="PRINTS" id="PR00368">
    <property type="entry name" value="FADPNR"/>
</dbReference>
<gene>
    <name evidence="3" type="ORF">ACFOOQ_02920</name>
</gene>
<evidence type="ECO:0000313" key="4">
    <source>
        <dbReference type="Proteomes" id="UP001595711"/>
    </source>
</evidence>
<dbReference type="EMBL" id="JBHRYJ010000001">
    <property type="protein sequence ID" value="MFC3674478.1"/>
    <property type="molecule type" value="Genomic_DNA"/>
</dbReference>
<dbReference type="InterPro" id="IPR023753">
    <property type="entry name" value="FAD/NAD-binding_dom"/>
</dbReference>